<evidence type="ECO:0000313" key="1">
    <source>
        <dbReference type="EMBL" id="GAH52444.1"/>
    </source>
</evidence>
<dbReference type="PANTHER" id="PTHR32329">
    <property type="entry name" value="BIFUNCTIONAL PROTEIN [INCLUDES 2-HYDROXYACYL-COA DEHYDRATASE (N-TER) AND ITS ACTIVATOR DOMAIN (C_TERM)-RELATED"/>
    <property type="match status" value="1"/>
</dbReference>
<name>X1HF34_9ZZZZ</name>
<dbReference type="InterPro" id="IPR051805">
    <property type="entry name" value="Dehydratase_Activator_Redct"/>
</dbReference>
<gene>
    <name evidence="1" type="ORF">S03H2_27866</name>
</gene>
<evidence type="ECO:0008006" key="2">
    <source>
        <dbReference type="Google" id="ProtNLM"/>
    </source>
</evidence>
<accession>X1HF34</accession>
<feature type="non-terminal residue" evidence="1">
    <location>
        <position position="1"/>
    </location>
</feature>
<comment type="caution">
    <text evidence="1">The sequence shown here is derived from an EMBL/GenBank/DDBJ whole genome shotgun (WGS) entry which is preliminary data.</text>
</comment>
<dbReference type="EMBL" id="BARU01016777">
    <property type="protein sequence ID" value="GAH52444.1"/>
    <property type="molecule type" value="Genomic_DNA"/>
</dbReference>
<dbReference type="PANTHER" id="PTHR32329:SF2">
    <property type="entry name" value="BIFUNCTIONAL PROTEIN [INCLUDES 2-HYDROXYACYL-COA DEHYDRATASE (N-TER) AND ITS ACTIVATOR DOMAIN (C_TERM)"/>
    <property type="match status" value="1"/>
</dbReference>
<sequence>KRVEAQGGEVEIPSFGEWPYHTTATRKIDIITKQTDIYYKIIKSFGLDSDGSGNSNGYRKLTELTGDFVRGIGFYILNRIINKLLENCHHKLEKPLKGFLREDKEAGIYDIWDNAEPYIIKWFGEAALSIGKSVYWIKNGADGIINVLPFTCIPGNIVNAISKRIREEYKIPWLNLAFDGLEQETTEARLEAFMYQAKQYMKSKK</sequence>
<proteinExistence type="predicted"/>
<reference evidence="1" key="1">
    <citation type="journal article" date="2014" name="Front. Microbiol.">
        <title>High frequency of phylogenetically diverse reductive dehalogenase-homologous genes in deep subseafloor sedimentary metagenomes.</title>
        <authorList>
            <person name="Kawai M."/>
            <person name="Futagami T."/>
            <person name="Toyoda A."/>
            <person name="Takaki Y."/>
            <person name="Nishi S."/>
            <person name="Hori S."/>
            <person name="Arai W."/>
            <person name="Tsubouchi T."/>
            <person name="Morono Y."/>
            <person name="Uchiyama I."/>
            <person name="Ito T."/>
            <person name="Fujiyama A."/>
            <person name="Inagaki F."/>
            <person name="Takami H."/>
        </authorList>
    </citation>
    <scope>NUCLEOTIDE SEQUENCE</scope>
    <source>
        <strain evidence="1">Expedition CK06-06</strain>
    </source>
</reference>
<organism evidence="1">
    <name type="scientific">marine sediment metagenome</name>
    <dbReference type="NCBI Taxonomy" id="412755"/>
    <lineage>
        <taxon>unclassified sequences</taxon>
        <taxon>metagenomes</taxon>
        <taxon>ecological metagenomes</taxon>
    </lineage>
</organism>
<dbReference type="AlphaFoldDB" id="X1HF34"/>
<protein>
    <recommendedName>
        <fullName evidence="2">DUF2229 domain-containing protein</fullName>
    </recommendedName>
</protein>